<evidence type="ECO:0000256" key="1">
    <source>
        <dbReference type="SAM" id="MobiDB-lite"/>
    </source>
</evidence>
<dbReference type="AlphaFoldDB" id="A0A920CDX7"/>
<accession>A0A920CDX7</accession>
<gene>
    <name evidence="2" type="ORF">J2TS6_43780</name>
</gene>
<feature type="compositionally biased region" description="Polar residues" evidence="1">
    <location>
        <begin position="40"/>
        <end position="52"/>
    </location>
</feature>
<keyword evidence="3" id="KW-1185">Reference proteome</keyword>
<dbReference type="Proteomes" id="UP000679779">
    <property type="component" value="Unassembled WGS sequence"/>
</dbReference>
<evidence type="ECO:0000313" key="2">
    <source>
        <dbReference type="EMBL" id="GIO33237.1"/>
    </source>
</evidence>
<evidence type="ECO:0000313" key="3">
    <source>
        <dbReference type="Proteomes" id="UP000679779"/>
    </source>
</evidence>
<dbReference type="RefSeq" id="WP_212958393.1">
    <property type="nucleotide sequence ID" value="NZ_BORQ01000005.1"/>
</dbReference>
<sequence length="58" mass="6319">MNLSKGLKSEYWTAEQIEAHCKAIGADKPPEKPKTGLGITASQMIQGSNHYSRSGGEW</sequence>
<proteinExistence type="predicted"/>
<name>A0A920CDX7_9BACL</name>
<protein>
    <submittedName>
        <fullName evidence="2">Uncharacterized protein</fullName>
    </submittedName>
</protein>
<dbReference type="EMBL" id="BORQ01000005">
    <property type="protein sequence ID" value="GIO33237.1"/>
    <property type="molecule type" value="Genomic_DNA"/>
</dbReference>
<organism evidence="2 3">
    <name type="scientific">Paenibacillus albilobatus</name>
    <dbReference type="NCBI Taxonomy" id="2716884"/>
    <lineage>
        <taxon>Bacteria</taxon>
        <taxon>Bacillati</taxon>
        <taxon>Bacillota</taxon>
        <taxon>Bacilli</taxon>
        <taxon>Bacillales</taxon>
        <taxon>Paenibacillaceae</taxon>
        <taxon>Paenibacillus</taxon>
    </lineage>
</organism>
<comment type="caution">
    <text evidence="2">The sequence shown here is derived from an EMBL/GenBank/DDBJ whole genome shotgun (WGS) entry which is preliminary data.</text>
</comment>
<reference evidence="2" key="1">
    <citation type="submission" date="2021-03" db="EMBL/GenBank/DDBJ databases">
        <title>Antimicrobial resistance genes in bacteria isolated from Japanese honey, and their potential for conferring macrolide and lincosamide resistance in the American foulbrood pathogen Paenibacillus larvae.</title>
        <authorList>
            <person name="Okamoto M."/>
            <person name="Kumagai M."/>
            <person name="Kanamori H."/>
            <person name="Takamatsu D."/>
        </authorList>
    </citation>
    <scope>NUCLEOTIDE SEQUENCE</scope>
    <source>
        <strain evidence="2">J2TS6</strain>
    </source>
</reference>
<feature type="region of interest" description="Disordered" evidence="1">
    <location>
        <begin position="25"/>
        <end position="58"/>
    </location>
</feature>